<sequence length="62" mass="6271">MKTVLLKVTLAVMVIAGVAITKAKAEASTGTCVPADNTCYAFTGPDGVTHSTPGVLVYSTAQ</sequence>
<dbReference type="AlphaFoldDB" id="H1YI31"/>
<dbReference type="EMBL" id="CM001403">
    <property type="protein sequence ID" value="EHQ25579.1"/>
    <property type="molecule type" value="Genomic_DNA"/>
</dbReference>
<keyword evidence="3" id="KW-1185">Reference proteome</keyword>
<dbReference type="HOGENOM" id="CLU_2899301_0_0_10"/>
<gene>
    <name evidence="2" type="ORF">Mucpa_1419</name>
</gene>
<evidence type="ECO:0000256" key="1">
    <source>
        <dbReference type="SAM" id="SignalP"/>
    </source>
</evidence>
<name>H1YI31_9SPHI</name>
<keyword evidence="1" id="KW-0732">Signal</keyword>
<dbReference type="RefSeq" id="WP_008505374.1">
    <property type="nucleotide sequence ID" value="NZ_CM001403.1"/>
</dbReference>
<evidence type="ECO:0000313" key="2">
    <source>
        <dbReference type="EMBL" id="EHQ25579.1"/>
    </source>
</evidence>
<protein>
    <submittedName>
        <fullName evidence="2">Uncharacterized protein</fullName>
    </submittedName>
</protein>
<organism evidence="2 3">
    <name type="scientific">Mucilaginibacter paludis DSM 18603</name>
    <dbReference type="NCBI Taxonomy" id="714943"/>
    <lineage>
        <taxon>Bacteria</taxon>
        <taxon>Pseudomonadati</taxon>
        <taxon>Bacteroidota</taxon>
        <taxon>Sphingobacteriia</taxon>
        <taxon>Sphingobacteriales</taxon>
        <taxon>Sphingobacteriaceae</taxon>
        <taxon>Mucilaginibacter</taxon>
    </lineage>
</organism>
<feature type="chain" id="PRO_5003557365" evidence="1">
    <location>
        <begin position="26"/>
        <end position="62"/>
    </location>
</feature>
<reference evidence="2" key="1">
    <citation type="submission" date="2011-09" db="EMBL/GenBank/DDBJ databases">
        <title>The permanent draft genome of Mucilaginibacter paludis DSM 18603.</title>
        <authorList>
            <consortium name="US DOE Joint Genome Institute (JGI-PGF)"/>
            <person name="Lucas S."/>
            <person name="Han J."/>
            <person name="Lapidus A."/>
            <person name="Bruce D."/>
            <person name="Goodwin L."/>
            <person name="Pitluck S."/>
            <person name="Peters L."/>
            <person name="Kyrpides N."/>
            <person name="Mavromatis K."/>
            <person name="Ivanova N."/>
            <person name="Mikhailova N."/>
            <person name="Held B."/>
            <person name="Detter J.C."/>
            <person name="Tapia R."/>
            <person name="Han C."/>
            <person name="Land M."/>
            <person name="Hauser L."/>
            <person name="Markowitz V."/>
            <person name="Cheng J.-F."/>
            <person name="Hugenholtz P."/>
            <person name="Woyke T."/>
            <person name="Wu D."/>
            <person name="Tindall B."/>
            <person name="Brambilla E."/>
            <person name="Klenk H.-P."/>
            <person name="Eisen J.A."/>
        </authorList>
    </citation>
    <scope>NUCLEOTIDE SEQUENCE [LARGE SCALE GENOMIC DNA]</scope>
    <source>
        <strain evidence="2">DSM 18603</strain>
    </source>
</reference>
<dbReference type="Proteomes" id="UP000002774">
    <property type="component" value="Chromosome"/>
</dbReference>
<evidence type="ECO:0000313" key="3">
    <source>
        <dbReference type="Proteomes" id="UP000002774"/>
    </source>
</evidence>
<feature type="signal peptide" evidence="1">
    <location>
        <begin position="1"/>
        <end position="25"/>
    </location>
</feature>
<accession>H1YI31</accession>
<proteinExistence type="predicted"/>